<keyword evidence="2" id="KW-0547">Nucleotide-binding</keyword>
<dbReference type="PANTHER" id="PTHR43289">
    <property type="entry name" value="MITOGEN-ACTIVATED PROTEIN KINASE KINASE KINASE 20-RELATED"/>
    <property type="match status" value="1"/>
</dbReference>
<sequence>MEEPLATGGMGQVYRARRADGVYEQAVAIKLIHDSDPVRVGRFGAERQRLAEMDHPGIARIIDGGTHDDGRPWMTMELVDGEPIMPQASALPRKDRLRLFVALCSAVSHAHGRLVLHRDLKAQNVLLDSSGAVRLIDFGIASLAEGEDAPSGSYTAATAAPEQLRGEPPTVETDIFALGCILHELLTGAVPARNDDRSVRLDVGAIADPDLLAVIRRATAALPSDRYATAEALGADVAAVLEHRPVAARQGGALYRARKFVRGAPVASALAAAFVTALVGGILVSLNFAREAEAAAAQARTELARAEFFLDRAQALNEAKDAYGDLLRRLTASEADVERESRLLMERWREAHDNRDIAPGTAAAISYAVGMHFALRRDERRAIEVLEPWISEGYGPEGLVDLARVFLASSYDETGQSEKAIAILEELDREMSDNFDANSINHVQVVSALAGSNNKPEAQQRVIDVIEAALETEDAPHYRAFLWNQLGSARLGVGDRVGATSAYREAVNTDAANPLADQANLGTARVNLAASELYFADRSAASCKQADIVLGTMREAIGENVMTGFAHMLRGEAKLADGDRAGALDDTRIGLEMIARYSSDTSKSWINGACAHAAALVANGDLAGAETLIARMEAVARGNDYSPTMGELARARLLATRGDIAGARKQLALARANKAGLERGMPNAWRLAQAEAWVAAEAERRAGGQ</sequence>
<evidence type="ECO:0000256" key="3">
    <source>
        <dbReference type="ARBA" id="ARBA00022777"/>
    </source>
</evidence>
<dbReference type="Pfam" id="PF00069">
    <property type="entry name" value="Pkinase"/>
    <property type="match status" value="1"/>
</dbReference>
<dbReference type="SUPFAM" id="SSF56112">
    <property type="entry name" value="Protein kinase-like (PK-like)"/>
    <property type="match status" value="1"/>
</dbReference>
<evidence type="ECO:0000256" key="4">
    <source>
        <dbReference type="ARBA" id="ARBA00022840"/>
    </source>
</evidence>
<evidence type="ECO:0000313" key="6">
    <source>
        <dbReference type="EMBL" id="KEO89285.1"/>
    </source>
</evidence>
<dbReference type="Gene3D" id="1.25.40.10">
    <property type="entry name" value="Tetratricopeptide repeat domain"/>
    <property type="match status" value="1"/>
</dbReference>
<accession>A0A074M943</accession>
<keyword evidence="4" id="KW-0067">ATP-binding</keyword>
<dbReference type="AlphaFoldDB" id="A0A074M943"/>
<evidence type="ECO:0000259" key="5">
    <source>
        <dbReference type="PROSITE" id="PS50011"/>
    </source>
</evidence>
<evidence type="ECO:0000256" key="2">
    <source>
        <dbReference type="ARBA" id="ARBA00022741"/>
    </source>
</evidence>
<organism evidence="6 7">
    <name type="scientific">Erythrobacter litoralis</name>
    <dbReference type="NCBI Taxonomy" id="39960"/>
    <lineage>
        <taxon>Bacteria</taxon>
        <taxon>Pseudomonadati</taxon>
        <taxon>Pseudomonadota</taxon>
        <taxon>Alphaproteobacteria</taxon>
        <taxon>Sphingomonadales</taxon>
        <taxon>Erythrobacteraceae</taxon>
        <taxon>Erythrobacter/Porphyrobacter group</taxon>
        <taxon>Erythrobacter</taxon>
    </lineage>
</organism>
<dbReference type="GO" id="GO:0004674">
    <property type="term" value="F:protein serine/threonine kinase activity"/>
    <property type="evidence" value="ECO:0007669"/>
    <property type="project" value="TreeGrafter"/>
</dbReference>
<reference evidence="6 7" key="1">
    <citation type="submission" date="2014-04" db="EMBL/GenBank/DDBJ databases">
        <title>A comprehensive comparison of genomes of Erythrobacter spp. Strains.</title>
        <authorList>
            <person name="Zheng Q."/>
        </authorList>
    </citation>
    <scope>NUCLEOTIDE SEQUENCE [LARGE SCALE GENOMIC DNA]</scope>
    <source>
        <strain evidence="6 7">DSM 8509</strain>
    </source>
</reference>
<dbReference type="SMART" id="SM00220">
    <property type="entry name" value="S_TKc"/>
    <property type="match status" value="1"/>
</dbReference>
<keyword evidence="1" id="KW-0808">Transferase</keyword>
<dbReference type="CDD" id="cd14014">
    <property type="entry name" value="STKc_PknB_like"/>
    <property type="match status" value="1"/>
</dbReference>
<gene>
    <name evidence="6" type="ORF">EH32_03920</name>
</gene>
<dbReference type="GO" id="GO:0005524">
    <property type="term" value="F:ATP binding"/>
    <property type="evidence" value="ECO:0007669"/>
    <property type="project" value="UniProtKB-KW"/>
</dbReference>
<dbReference type="Gene3D" id="1.10.510.10">
    <property type="entry name" value="Transferase(Phosphotransferase) domain 1"/>
    <property type="match status" value="1"/>
</dbReference>
<dbReference type="PROSITE" id="PS50011">
    <property type="entry name" value="PROTEIN_KINASE_DOM"/>
    <property type="match status" value="1"/>
</dbReference>
<keyword evidence="3" id="KW-0418">Kinase</keyword>
<dbReference type="InterPro" id="IPR011990">
    <property type="entry name" value="TPR-like_helical_dom_sf"/>
</dbReference>
<proteinExistence type="predicted"/>
<dbReference type="PANTHER" id="PTHR43289:SF34">
    <property type="entry name" value="SERINE_THREONINE-PROTEIN KINASE YBDM-RELATED"/>
    <property type="match status" value="1"/>
</dbReference>
<name>A0A074M943_9SPHN</name>
<dbReference type="InterPro" id="IPR000719">
    <property type="entry name" value="Prot_kinase_dom"/>
</dbReference>
<dbReference type="Proteomes" id="UP000027866">
    <property type="component" value="Unassembled WGS sequence"/>
</dbReference>
<comment type="caution">
    <text evidence="6">The sequence shown here is derived from an EMBL/GenBank/DDBJ whole genome shotgun (WGS) entry which is preliminary data.</text>
</comment>
<dbReference type="EMBL" id="JMIX01000015">
    <property type="protein sequence ID" value="KEO89285.1"/>
    <property type="molecule type" value="Genomic_DNA"/>
</dbReference>
<dbReference type="Gene3D" id="3.30.200.20">
    <property type="entry name" value="Phosphorylase Kinase, domain 1"/>
    <property type="match status" value="1"/>
</dbReference>
<protein>
    <recommendedName>
        <fullName evidence="5">Protein kinase domain-containing protein</fullName>
    </recommendedName>
</protein>
<evidence type="ECO:0000313" key="7">
    <source>
        <dbReference type="Proteomes" id="UP000027866"/>
    </source>
</evidence>
<keyword evidence="7" id="KW-1185">Reference proteome</keyword>
<dbReference type="PROSITE" id="PS00108">
    <property type="entry name" value="PROTEIN_KINASE_ST"/>
    <property type="match status" value="1"/>
</dbReference>
<evidence type="ECO:0000256" key="1">
    <source>
        <dbReference type="ARBA" id="ARBA00022679"/>
    </source>
</evidence>
<feature type="domain" description="Protein kinase" evidence="5">
    <location>
        <begin position="1"/>
        <end position="246"/>
    </location>
</feature>
<dbReference type="InterPro" id="IPR011009">
    <property type="entry name" value="Kinase-like_dom_sf"/>
</dbReference>
<dbReference type="InterPro" id="IPR008271">
    <property type="entry name" value="Ser/Thr_kinase_AS"/>
</dbReference>